<accession>A0A239JY73</accession>
<dbReference type="GO" id="GO:0016787">
    <property type="term" value="F:hydrolase activity"/>
    <property type="evidence" value="ECO:0007669"/>
    <property type="project" value="UniProtKB-KW"/>
</dbReference>
<dbReference type="OrthoDB" id="3210844at2"/>
<evidence type="ECO:0000259" key="2">
    <source>
        <dbReference type="Pfam" id="PF12697"/>
    </source>
</evidence>
<dbReference type="InterPro" id="IPR000639">
    <property type="entry name" value="Epox_hydrolase-like"/>
</dbReference>
<dbReference type="Pfam" id="PF12697">
    <property type="entry name" value="Abhydrolase_6"/>
    <property type="match status" value="1"/>
</dbReference>
<dbReference type="InterPro" id="IPR000073">
    <property type="entry name" value="AB_hydrolase_1"/>
</dbReference>
<proteinExistence type="predicted"/>
<dbReference type="GO" id="GO:0016020">
    <property type="term" value="C:membrane"/>
    <property type="evidence" value="ECO:0007669"/>
    <property type="project" value="TreeGrafter"/>
</dbReference>
<dbReference type="PRINTS" id="PR00111">
    <property type="entry name" value="ABHYDROLASE"/>
</dbReference>
<dbReference type="AlphaFoldDB" id="A0A239JY73"/>
<evidence type="ECO:0000313" key="4">
    <source>
        <dbReference type="Proteomes" id="UP000198415"/>
    </source>
</evidence>
<organism evidence="3 4">
    <name type="scientific">Actinoplanes regularis</name>
    <dbReference type="NCBI Taxonomy" id="52697"/>
    <lineage>
        <taxon>Bacteria</taxon>
        <taxon>Bacillati</taxon>
        <taxon>Actinomycetota</taxon>
        <taxon>Actinomycetes</taxon>
        <taxon>Micromonosporales</taxon>
        <taxon>Micromonosporaceae</taxon>
        <taxon>Actinoplanes</taxon>
    </lineage>
</organism>
<dbReference type="Gene3D" id="3.40.50.1820">
    <property type="entry name" value="alpha/beta hydrolase"/>
    <property type="match status" value="1"/>
</dbReference>
<dbReference type="PRINTS" id="PR00412">
    <property type="entry name" value="EPOXHYDRLASE"/>
</dbReference>
<dbReference type="EMBL" id="FZNR01000040">
    <property type="protein sequence ID" value="SNT10791.1"/>
    <property type="molecule type" value="Genomic_DNA"/>
</dbReference>
<reference evidence="3 4" key="1">
    <citation type="submission" date="2017-06" db="EMBL/GenBank/DDBJ databases">
        <authorList>
            <person name="Kim H.J."/>
            <person name="Triplett B.A."/>
        </authorList>
    </citation>
    <scope>NUCLEOTIDE SEQUENCE [LARGE SCALE GENOMIC DNA]</scope>
    <source>
        <strain evidence="3 4">DSM 43151</strain>
    </source>
</reference>
<keyword evidence="4" id="KW-1185">Reference proteome</keyword>
<dbReference type="InterPro" id="IPR029058">
    <property type="entry name" value="AB_hydrolase_fold"/>
</dbReference>
<keyword evidence="1" id="KW-0378">Hydrolase</keyword>
<dbReference type="InterPro" id="IPR050266">
    <property type="entry name" value="AB_hydrolase_sf"/>
</dbReference>
<dbReference type="PANTHER" id="PTHR43798">
    <property type="entry name" value="MONOACYLGLYCEROL LIPASE"/>
    <property type="match status" value="1"/>
</dbReference>
<dbReference type="Proteomes" id="UP000198415">
    <property type="component" value="Unassembled WGS sequence"/>
</dbReference>
<name>A0A239JY73_9ACTN</name>
<gene>
    <name evidence="3" type="ORF">SAMN06264365_1407</name>
</gene>
<protein>
    <submittedName>
        <fullName evidence="3">Pimeloyl-ACP methyl ester carboxylesterase</fullName>
    </submittedName>
</protein>
<sequence>MALARVNGITLSYDQYGSGETVVLVTGTGAPGRTWKTHQVPALRAAGYRVVTMDNRGIAPTDCGTGQFTIEDMAADVAGLIEFLDAGPCRVVGFSLGGIIVQELLVTRPELVRKAVLIGAAARVDGLIRGVVEAELDLVDSAVKLPPRYAAVVTALQNLSPRTLDDPNLLRDWLDILEFSAVDPASVRRQLTVQLIADRRERNAKIDCPCLVIGFADDLVVRPHLCRELAGSIPGATYRELADCGHYGSLERPEAVNSLLVEFFATGG</sequence>
<evidence type="ECO:0000313" key="3">
    <source>
        <dbReference type="EMBL" id="SNT10791.1"/>
    </source>
</evidence>
<dbReference type="PANTHER" id="PTHR43798:SF31">
    <property type="entry name" value="AB HYDROLASE SUPERFAMILY PROTEIN YCLE"/>
    <property type="match status" value="1"/>
</dbReference>
<dbReference type="RefSeq" id="WP_089299154.1">
    <property type="nucleotide sequence ID" value="NZ_BOMU01000134.1"/>
</dbReference>
<evidence type="ECO:0000256" key="1">
    <source>
        <dbReference type="ARBA" id="ARBA00022801"/>
    </source>
</evidence>
<dbReference type="SUPFAM" id="SSF53474">
    <property type="entry name" value="alpha/beta-Hydrolases"/>
    <property type="match status" value="1"/>
</dbReference>
<feature type="domain" description="AB hydrolase-1" evidence="2">
    <location>
        <begin position="22"/>
        <end position="257"/>
    </location>
</feature>